<dbReference type="CDD" id="cd13578">
    <property type="entry name" value="PBP2_Bug27"/>
    <property type="match status" value="1"/>
</dbReference>
<dbReference type="PANTHER" id="PTHR42928">
    <property type="entry name" value="TRICARBOXYLATE-BINDING PROTEIN"/>
    <property type="match status" value="1"/>
</dbReference>
<keyword evidence="4" id="KW-1185">Reference proteome</keyword>
<dbReference type="Gene3D" id="3.40.190.10">
    <property type="entry name" value="Periplasmic binding protein-like II"/>
    <property type="match status" value="1"/>
</dbReference>
<dbReference type="InterPro" id="IPR005064">
    <property type="entry name" value="BUG"/>
</dbReference>
<feature type="chain" id="PRO_5031308193" evidence="2">
    <location>
        <begin position="32"/>
        <end position="332"/>
    </location>
</feature>
<comment type="caution">
    <text evidence="3">The sequence shown here is derived from an EMBL/GenBank/DDBJ whole genome shotgun (WGS) entry which is preliminary data.</text>
</comment>
<dbReference type="PROSITE" id="PS51318">
    <property type="entry name" value="TAT"/>
    <property type="match status" value="1"/>
</dbReference>
<dbReference type="SUPFAM" id="SSF53850">
    <property type="entry name" value="Periplasmic binding protein-like II"/>
    <property type="match status" value="1"/>
</dbReference>
<name>A0A7Y9IV67_9BURK</name>
<gene>
    <name evidence="3" type="ORF">FHW18_002364</name>
</gene>
<evidence type="ECO:0000256" key="1">
    <source>
        <dbReference type="ARBA" id="ARBA00006987"/>
    </source>
</evidence>
<dbReference type="Pfam" id="PF03401">
    <property type="entry name" value="TctC"/>
    <property type="match status" value="1"/>
</dbReference>
<feature type="signal peptide" evidence="2">
    <location>
        <begin position="1"/>
        <end position="31"/>
    </location>
</feature>
<dbReference type="EMBL" id="JACBYR010000001">
    <property type="protein sequence ID" value="NYE83093.1"/>
    <property type="molecule type" value="Genomic_DNA"/>
</dbReference>
<keyword evidence="3" id="KW-0675">Receptor</keyword>
<dbReference type="Proteomes" id="UP000542125">
    <property type="component" value="Unassembled WGS sequence"/>
</dbReference>
<comment type="similarity">
    <text evidence="1">Belongs to the UPF0065 (bug) family.</text>
</comment>
<protein>
    <submittedName>
        <fullName evidence="3">Tripartite-type tricarboxylate transporter receptor subunit TctC</fullName>
    </submittedName>
</protein>
<keyword evidence="2" id="KW-0732">Signal</keyword>
<dbReference type="AlphaFoldDB" id="A0A7Y9IV67"/>
<organism evidence="3 4">
    <name type="scientific">Pigmentiphaga litoralis</name>
    <dbReference type="NCBI Taxonomy" id="516702"/>
    <lineage>
        <taxon>Bacteria</taxon>
        <taxon>Pseudomonadati</taxon>
        <taxon>Pseudomonadota</taxon>
        <taxon>Betaproteobacteria</taxon>
        <taxon>Burkholderiales</taxon>
        <taxon>Alcaligenaceae</taxon>
        <taxon>Pigmentiphaga</taxon>
    </lineage>
</organism>
<dbReference type="Gene3D" id="3.40.190.150">
    <property type="entry name" value="Bordetella uptake gene, domain 1"/>
    <property type="match status" value="1"/>
</dbReference>
<evidence type="ECO:0000313" key="3">
    <source>
        <dbReference type="EMBL" id="NYE83093.1"/>
    </source>
</evidence>
<dbReference type="PANTHER" id="PTHR42928:SF5">
    <property type="entry name" value="BLR1237 PROTEIN"/>
    <property type="match status" value="1"/>
</dbReference>
<evidence type="ECO:0000313" key="4">
    <source>
        <dbReference type="Proteomes" id="UP000542125"/>
    </source>
</evidence>
<accession>A0A7Y9IV67</accession>
<reference evidence="3 4" key="1">
    <citation type="submission" date="2020-07" db="EMBL/GenBank/DDBJ databases">
        <title>Genomic Encyclopedia of Type Strains, Phase IV (KMG-V): Genome sequencing to study the core and pangenomes of soil and plant-associated prokaryotes.</title>
        <authorList>
            <person name="Whitman W."/>
        </authorList>
    </citation>
    <scope>NUCLEOTIDE SEQUENCE [LARGE SCALE GENOMIC DNA]</scope>
    <source>
        <strain evidence="3 4">SAS40</strain>
    </source>
</reference>
<dbReference type="InterPro" id="IPR006311">
    <property type="entry name" value="TAT_signal"/>
</dbReference>
<evidence type="ECO:0000256" key="2">
    <source>
        <dbReference type="SAM" id="SignalP"/>
    </source>
</evidence>
<sequence length="332" mass="34303">MSTLSPLSFTRRSLLGLAVLATTAWGAQAIAADAYPSQPLKMVVGFAAGGGNDVIARIIAKEMQQSMGQTIVVENRAGAGGLIAADVVAKAPPNGYTLLLGSTGSNTVAPLLASKLSFDPRKDLAPVSLVAESGNVLLVNAGVPANSVKELVALARKDPGTLNYASSGNGSTLHLAGALFAKQANVNIVHVPYRGNSQALTDVSGGQVQMTFSGIPPALQSAKTGQTKILAVTTKERVKSLPNIPTIAEAGVPGYEFSTWYAVFTTGGTDPAIVERLAAEVKKAVAKPEVQAMLAAQGVEPSTNTPAQMRQKIDTELTQWGRDLKAFGITAQ</sequence>
<dbReference type="RefSeq" id="WP_179586485.1">
    <property type="nucleotide sequence ID" value="NZ_JACBYR010000001.1"/>
</dbReference>
<dbReference type="InterPro" id="IPR042100">
    <property type="entry name" value="Bug_dom1"/>
</dbReference>
<proteinExistence type="inferred from homology"/>
<dbReference type="PIRSF" id="PIRSF017082">
    <property type="entry name" value="YflP"/>
    <property type="match status" value="1"/>
</dbReference>